<evidence type="ECO:0000256" key="2">
    <source>
        <dbReference type="SAM" id="Phobius"/>
    </source>
</evidence>
<accession>A0A7R7XIA4</accession>
<feature type="region of interest" description="Disordered" evidence="1">
    <location>
        <begin position="224"/>
        <end position="272"/>
    </location>
</feature>
<keyword evidence="4" id="KW-1185">Reference proteome</keyword>
<dbReference type="OrthoDB" id="5414836at2759"/>
<gene>
    <name evidence="3" type="ORF">APUU_21551S</name>
</gene>
<dbReference type="GeneID" id="64971124"/>
<proteinExistence type="predicted"/>
<reference evidence="3" key="1">
    <citation type="submission" date="2021-01" db="EMBL/GenBank/DDBJ databases">
        <authorList>
            <consortium name="Aspergillus puulaauensis MK2 genome sequencing consortium"/>
            <person name="Kazuki M."/>
            <person name="Futagami T."/>
        </authorList>
    </citation>
    <scope>NUCLEOTIDE SEQUENCE</scope>
    <source>
        <strain evidence="3">MK2</strain>
    </source>
</reference>
<keyword evidence="2" id="KW-1133">Transmembrane helix</keyword>
<dbReference type="KEGG" id="apuu:APUU_21551S"/>
<feature type="compositionally biased region" description="Polar residues" evidence="1">
    <location>
        <begin position="151"/>
        <end position="168"/>
    </location>
</feature>
<feature type="region of interest" description="Disordered" evidence="1">
    <location>
        <begin position="130"/>
        <end position="168"/>
    </location>
</feature>
<keyword evidence="2" id="KW-0472">Membrane</keyword>
<keyword evidence="2" id="KW-0812">Transmembrane</keyword>
<dbReference type="RefSeq" id="XP_041553313.1">
    <property type="nucleotide sequence ID" value="XM_041700315.1"/>
</dbReference>
<dbReference type="Proteomes" id="UP000654913">
    <property type="component" value="Chromosome 2"/>
</dbReference>
<evidence type="ECO:0000313" key="4">
    <source>
        <dbReference type="Proteomes" id="UP000654913"/>
    </source>
</evidence>
<dbReference type="PANTHER" id="PTHR38122:SF1">
    <property type="entry name" value="GLYCOPROTEIN X"/>
    <property type="match status" value="1"/>
</dbReference>
<dbReference type="AlphaFoldDB" id="A0A7R7XIA4"/>
<sequence>MRPFFSSNVRRQDDVVTDPDISDACYDSCNNAAYEAQKHGKDPALCDQDSTFGTFLNECTDCVKETTKSGNASDDLIPAGFDQFIDYCASQGNGTDQIDAVAVNTLLASYSSLVASQSALEDALSSRGYNLSTTTDTPTTTTRETRPTLTASQTAVSGTDGSDADSPNTKVIVPAVVVPVVCLIAAAAVIWALIRRRRRRQMLQNNGDTDGFDGKAQLHADEFRPELEAVTIAKEKSTDPDENSVVAELPAREPVGSEMDATNQTEERRASS</sequence>
<evidence type="ECO:0000256" key="1">
    <source>
        <dbReference type="SAM" id="MobiDB-lite"/>
    </source>
</evidence>
<evidence type="ECO:0000313" key="3">
    <source>
        <dbReference type="EMBL" id="BCS21119.1"/>
    </source>
</evidence>
<protein>
    <submittedName>
        <fullName evidence="3">Uncharacterized protein</fullName>
    </submittedName>
</protein>
<feature type="compositionally biased region" description="Basic and acidic residues" evidence="1">
    <location>
        <begin position="224"/>
        <end position="239"/>
    </location>
</feature>
<dbReference type="EMBL" id="AP024444">
    <property type="protein sequence ID" value="BCS21119.1"/>
    <property type="molecule type" value="Genomic_DNA"/>
</dbReference>
<organism evidence="3 4">
    <name type="scientific">Aspergillus puulaauensis</name>
    <dbReference type="NCBI Taxonomy" id="1220207"/>
    <lineage>
        <taxon>Eukaryota</taxon>
        <taxon>Fungi</taxon>
        <taxon>Dikarya</taxon>
        <taxon>Ascomycota</taxon>
        <taxon>Pezizomycotina</taxon>
        <taxon>Eurotiomycetes</taxon>
        <taxon>Eurotiomycetidae</taxon>
        <taxon>Eurotiales</taxon>
        <taxon>Aspergillaceae</taxon>
        <taxon>Aspergillus</taxon>
    </lineage>
</organism>
<feature type="transmembrane region" description="Helical" evidence="2">
    <location>
        <begin position="171"/>
        <end position="194"/>
    </location>
</feature>
<feature type="compositionally biased region" description="Low complexity" evidence="1">
    <location>
        <begin position="133"/>
        <end position="150"/>
    </location>
</feature>
<dbReference type="PANTHER" id="PTHR38122">
    <property type="entry name" value="GLYCOPROTEIN X"/>
    <property type="match status" value="1"/>
</dbReference>
<name>A0A7R7XIA4_9EURO</name>
<reference evidence="3" key="2">
    <citation type="submission" date="2021-02" db="EMBL/GenBank/DDBJ databases">
        <title>Aspergillus puulaauensis MK2 genome sequence.</title>
        <authorList>
            <person name="Futagami T."/>
            <person name="Mori K."/>
            <person name="Kadooka C."/>
            <person name="Tanaka T."/>
        </authorList>
    </citation>
    <scope>NUCLEOTIDE SEQUENCE</scope>
    <source>
        <strain evidence="3">MK2</strain>
    </source>
</reference>